<evidence type="ECO:0000313" key="2">
    <source>
        <dbReference type="Proteomes" id="UP000690515"/>
    </source>
</evidence>
<proteinExistence type="predicted"/>
<reference evidence="1 2" key="1">
    <citation type="submission" date="2021-04" db="EMBL/GenBank/DDBJ databases">
        <authorList>
            <person name="Pira H."/>
            <person name="Risdian C."/>
            <person name="Wink J."/>
        </authorList>
    </citation>
    <scope>NUCLEOTIDE SEQUENCE [LARGE SCALE GENOMIC DNA]</scope>
    <source>
        <strain evidence="1 2">WH53</strain>
    </source>
</reference>
<keyword evidence="2" id="KW-1185">Reference proteome</keyword>
<evidence type="ECO:0000313" key="1">
    <source>
        <dbReference type="EMBL" id="MBU2712940.1"/>
    </source>
</evidence>
<dbReference type="InterPro" id="IPR007413">
    <property type="entry name" value="YcjX-like"/>
</dbReference>
<sequence length="473" mass="53566">MKITSGSAWQRIQQQGFDILQRGLDRHIRLAVTGLSRSGKTAFITSLVNQLLEGCDNQHLPFFDVVRQDRFLGCRRISQPHPHIPSFRYDQALQVLSSQPAQWPEPTRGLSELRLAIRFRPEKGVTSWLTDTATLFLDIVDYPGEWLLDLPMLNQQYLIWSREQLQLLQSEPRATKAASWLQKAQQIKPDDPVNEDILRDLAEEYTELLHYFRETLGLHLLQPGRFLLPGEMAGAPLLHFFPLPAAAKLDDSITPSSDSQLEQLVKRFNAYRDHVVKGFYKEHFAQFDRQIVLADCLQPLNAGPASFRDLKRAIELILESFNYGRSSLLNRLFAPKIDRLLFAATKADHITPEQHSHLVALLGQLVHGAKQHIRFDGIPCDTMALASIRATSAGHCQHQGESIPAIQGNKADTGEAITLYPGEVPSVLPNDTYWQDNHFEFISFAPQTKKTDQPLAHIRLDQALAFLLGDKLQ</sequence>
<dbReference type="EMBL" id="JAGSOY010000054">
    <property type="protein sequence ID" value="MBU2712940.1"/>
    <property type="molecule type" value="Genomic_DNA"/>
</dbReference>
<dbReference type="RefSeq" id="WP_215821162.1">
    <property type="nucleotide sequence ID" value="NZ_JAGSOY010000054.1"/>
</dbReference>
<dbReference type="PANTHER" id="PTHR38605">
    <property type="entry name" value="ATPASE-RELATED"/>
    <property type="match status" value="1"/>
</dbReference>
<accession>A0ABS5ZG45</accession>
<protein>
    <submittedName>
        <fullName evidence="1">YcjX family protein</fullName>
    </submittedName>
</protein>
<organism evidence="1 2">
    <name type="scientific">Zooshikella harenae</name>
    <dbReference type="NCBI Taxonomy" id="2827238"/>
    <lineage>
        <taxon>Bacteria</taxon>
        <taxon>Pseudomonadati</taxon>
        <taxon>Pseudomonadota</taxon>
        <taxon>Gammaproteobacteria</taxon>
        <taxon>Oceanospirillales</taxon>
        <taxon>Zooshikellaceae</taxon>
        <taxon>Zooshikella</taxon>
    </lineage>
</organism>
<name>A0ABS5ZG45_9GAMM</name>
<gene>
    <name evidence="1" type="ORF">KCG35_17870</name>
</gene>
<comment type="caution">
    <text evidence="1">The sequence shown here is derived from an EMBL/GenBank/DDBJ whole genome shotgun (WGS) entry which is preliminary data.</text>
</comment>
<dbReference type="Proteomes" id="UP000690515">
    <property type="component" value="Unassembled WGS sequence"/>
</dbReference>
<dbReference type="Pfam" id="PF04317">
    <property type="entry name" value="DUF463"/>
    <property type="match status" value="1"/>
</dbReference>
<dbReference type="PANTHER" id="PTHR38605:SF1">
    <property type="entry name" value="ATPASE"/>
    <property type="match status" value="1"/>
</dbReference>
<dbReference type="PIRSF" id="PIRSF019381">
    <property type="entry name" value="YcjX"/>
    <property type="match status" value="1"/>
</dbReference>